<evidence type="ECO:0000313" key="2">
    <source>
        <dbReference type="Proteomes" id="UP000320461"/>
    </source>
</evidence>
<name>A0A4Y3KHK9_9CELL</name>
<reference evidence="1 2" key="1">
    <citation type="submission" date="2019-06" db="EMBL/GenBank/DDBJ databases">
        <title>Whole genome shotgun sequence of Cellulomonas gelida NBRC 3748.</title>
        <authorList>
            <person name="Hosoyama A."/>
            <person name="Uohara A."/>
            <person name="Ohji S."/>
            <person name="Ichikawa N."/>
        </authorList>
    </citation>
    <scope>NUCLEOTIDE SEQUENCE [LARGE SCALE GENOMIC DNA]</scope>
    <source>
        <strain evidence="1 2">NBRC 3748</strain>
    </source>
</reference>
<proteinExistence type="predicted"/>
<dbReference type="AlphaFoldDB" id="A0A4Y3KHK9"/>
<dbReference type="InterPro" id="IPR042099">
    <property type="entry name" value="ANL_N_sf"/>
</dbReference>
<organism evidence="1 2">
    <name type="scientific">Cellulomonas gelida</name>
    <dbReference type="NCBI Taxonomy" id="1712"/>
    <lineage>
        <taxon>Bacteria</taxon>
        <taxon>Bacillati</taxon>
        <taxon>Actinomycetota</taxon>
        <taxon>Actinomycetes</taxon>
        <taxon>Micrococcales</taxon>
        <taxon>Cellulomonadaceae</taxon>
        <taxon>Cellulomonas</taxon>
    </lineage>
</organism>
<dbReference type="OrthoDB" id="3396763at2"/>
<keyword evidence="2" id="KW-1185">Reference proteome</keyword>
<dbReference type="Gene3D" id="3.40.50.12780">
    <property type="entry name" value="N-terminal domain of ligase-like"/>
    <property type="match status" value="1"/>
</dbReference>
<dbReference type="EMBL" id="BJLQ01000005">
    <property type="protein sequence ID" value="GEA83502.1"/>
    <property type="molecule type" value="Genomic_DNA"/>
</dbReference>
<comment type="caution">
    <text evidence="1">The sequence shown here is derived from an EMBL/GenBank/DDBJ whole genome shotgun (WGS) entry which is preliminary data.</text>
</comment>
<sequence>MTSTRPSAPSDVDTLLRLLTADPGRPRLTWYGDDGERVELSGAVLENWVNKTTNLLVEELDVGPGTRVALDLPAHWRTVLWTLATWRAGASAVVGTDEVEPDVVVTSRPDPSAATGRGPALVVVTLAALARRAPDPVPPGAIDAAAAVMTYGDRLGWVPPAEAAQTALGTSGTPVAHAELAAWWAPDDERERVLLGASPDVAGWLRDVCRTLAGDGSLVLLSPARATHLAQPGSGDELARLVAGERITRTVLGTT</sequence>
<dbReference type="NCBIfam" id="TIGR03089">
    <property type="entry name" value="TIGR03089 family protein"/>
    <property type="match status" value="1"/>
</dbReference>
<accession>A0A4Y3KHK9</accession>
<protein>
    <submittedName>
        <fullName evidence="1">Acyl-CoA synthetase</fullName>
    </submittedName>
</protein>
<dbReference type="Proteomes" id="UP000320461">
    <property type="component" value="Unassembled WGS sequence"/>
</dbReference>
<evidence type="ECO:0000313" key="1">
    <source>
        <dbReference type="EMBL" id="GEA83502.1"/>
    </source>
</evidence>
<dbReference type="SUPFAM" id="SSF56801">
    <property type="entry name" value="Acetyl-CoA synthetase-like"/>
    <property type="match status" value="1"/>
</dbReference>
<dbReference type="InterPro" id="IPR017523">
    <property type="entry name" value="Rv3268"/>
</dbReference>
<gene>
    <name evidence="1" type="ORF">CGE01nite_07530</name>
</gene>
<dbReference type="RefSeq" id="WP_141369071.1">
    <property type="nucleotide sequence ID" value="NZ_BJLQ01000005.1"/>
</dbReference>